<sequence>MYASAVAVSAGSDNSNRFTRRDNLPRRDSGLHGLDTRNQAVGVSNANHRTIHHPADERDNTGGDSGHRCPGRRLQVDSAMSGSIVVLWSVPLCHDREAGHG</sequence>
<feature type="compositionally biased region" description="Basic and acidic residues" evidence="1">
    <location>
        <begin position="53"/>
        <end position="67"/>
    </location>
</feature>
<evidence type="ECO:0000313" key="2">
    <source>
        <dbReference type="EMBL" id="KKM44608.1"/>
    </source>
</evidence>
<dbReference type="KEGG" id="rtc:APU90_00795"/>
<dbReference type="EMBL" id="LBFI01000053">
    <property type="protein sequence ID" value="KKM44608.1"/>
    <property type="molecule type" value="Genomic_DNA"/>
</dbReference>
<feature type="region of interest" description="Disordered" evidence="1">
    <location>
        <begin position="1"/>
        <end position="71"/>
    </location>
</feature>
<reference evidence="2 3" key="1">
    <citation type="submission" date="2015-04" db="EMBL/GenBank/DDBJ databases">
        <title>Draft genome sequence of Rathayibacter toxicus strain FH-142 (AKA 70134 or CS 32), a Western Australian isolate.</title>
        <authorList>
            <consortium name="Consortium for Microbial Forensics and Genomics (microFORGE)"/>
            <person name="Knight B.M."/>
            <person name="Roberts D.P."/>
            <person name="Lin D."/>
            <person name="Hari K."/>
            <person name="Fletcher J."/>
            <person name="Melcher U."/>
            <person name="Blagden T."/>
            <person name="Luster D.G."/>
            <person name="Sechler A.J."/>
            <person name="Schneider W.L."/>
            <person name="Winegar R.A."/>
        </authorList>
    </citation>
    <scope>NUCLEOTIDE SEQUENCE [LARGE SCALE GENOMIC DNA]</scope>
    <source>
        <strain evidence="2 3">FH142</strain>
    </source>
</reference>
<dbReference type="KEGG" id="rtx:TI83_05675"/>
<gene>
    <name evidence="2" type="ORF">VT73_08765</name>
</gene>
<dbReference type="AlphaFoldDB" id="A0A0C5BE94"/>
<comment type="caution">
    <text evidence="2">The sequence shown here is derived from an EMBL/GenBank/DDBJ whole genome shotgun (WGS) entry which is preliminary data.</text>
</comment>
<feature type="compositionally biased region" description="Basic and acidic residues" evidence="1">
    <location>
        <begin position="19"/>
        <end position="30"/>
    </location>
</feature>
<evidence type="ECO:0000313" key="3">
    <source>
        <dbReference type="Proteomes" id="UP000052979"/>
    </source>
</evidence>
<accession>A0A0C5BE94</accession>
<dbReference type="STRING" id="145458.APU90_00795"/>
<name>A0A0C5BE94_9MICO</name>
<keyword evidence="3" id="KW-1185">Reference proteome</keyword>
<dbReference type="PATRIC" id="fig|145458.7.peg.1307"/>
<evidence type="ECO:0000256" key="1">
    <source>
        <dbReference type="SAM" id="MobiDB-lite"/>
    </source>
</evidence>
<dbReference type="Proteomes" id="UP000052979">
    <property type="component" value="Unassembled WGS sequence"/>
</dbReference>
<proteinExistence type="predicted"/>
<feature type="compositionally biased region" description="Polar residues" evidence="1">
    <location>
        <begin position="36"/>
        <end position="48"/>
    </location>
</feature>
<organism evidence="2 3">
    <name type="scientific">Rathayibacter toxicus</name>
    <dbReference type="NCBI Taxonomy" id="145458"/>
    <lineage>
        <taxon>Bacteria</taxon>
        <taxon>Bacillati</taxon>
        <taxon>Actinomycetota</taxon>
        <taxon>Actinomycetes</taxon>
        <taxon>Micrococcales</taxon>
        <taxon>Microbacteriaceae</taxon>
        <taxon>Rathayibacter</taxon>
    </lineage>
</organism>
<protein>
    <submittedName>
        <fullName evidence="2">Uncharacterized protein</fullName>
    </submittedName>
</protein>